<reference evidence="3 4" key="1">
    <citation type="journal article" date="2019" name="Sci. Rep.">
        <title>Orb-weaving spider Araneus ventricosus genome elucidates the spidroin gene catalogue.</title>
        <authorList>
            <person name="Kono N."/>
            <person name="Nakamura H."/>
            <person name="Ohtoshi R."/>
            <person name="Moran D.A.P."/>
            <person name="Shinohara A."/>
            <person name="Yoshida Y."/>
            <person name="Fujiwara M."/>
            <person name="Mori M."/>
            <person name="Tomita M."/>
            <person name="Arakawa K."/>
        </authorList>
    </citation>
    <scope>NUCLEOTIDE SEQUENCE [LARGE SCALE GENOMIC DNA]</scope>
</reference>
<dbReference type="EMBL" id="BGPR01000001">
    <property type="protein sequence ID" value="GBL72448.1"/>
    <property type="molecule type" value="Genomic_DNA"/>
</dbReference>
<keyword evidence="2" id="KW-0812">Transmembrane</keyword>
<keyword evidence="2" id="KW-1133">Transmembrane helix</keyword>
<gene>
    <name evidence="3" type="ORF">AVEN_115368_1</name>
</gene>
<accession>A0A4Y1ZY95</accession>
<sequence>MATLSLPIRTGRSMLFPQSTAGTPPESISALALPSLPFSPSPLFATSQPMLILPLERTVVSEPTRTSQLEMKYQRVFLGRRSLPAFFAKGFVVLLLAGYWMVNIPK</sequence>
<evidence type="ECO:0000313" key="3">
    <source>
        <dbReference type="EMBL" id="GBL72448.1"/>
    </source>
</evidence>
<evidence type="ECO:0000256" key="1">
    <source>
        <dbReference type="SAM" id="MobiDB-lite"/>
    </source>
</evidence>
<evidence type="ECO:0000256" key="2">
    <source>
        <dbReference type="SAM" id="Phobius"/>
    </source>
</evidence>
<dbReference type="AlphaFoldDB" id="A0A4Y1ZY95"/>
<keyword evidence="2" id="KW-0472">Membrane</keyword>
<evidence type="ECO:0000313" key="4">
    <source>
        <dbReference type="Proteomes" id="UP000499080"/>
    </source>
</evidence>
<organism evidence="3 4">
    <name type="scientific">Araneus ventricosus</name>
    <name type="common">Orbweaver spider</name>
    <name type="synonym">Epeira ventricosa</name>
    <dbReference type="NCBI Taxonomy" id="182803"/>
    <lineage>
        <taxon>Eukaryota</taxon>
        <taxon>Metazoa</taxon>
        <taxon>Ecdysozoa</taxon>
        <taxon>Arthropoda</taxon>
        <taxon>Chelicerata</taxon>
        <taxon>Arachnida</taxon>
        <taxon>Araneae</taxon>
        <taxon>Araneomorphae</taxon>
        <taxon>Entelegynae</taxon>
        <taxon>Araneoidea</taxon>
        <taxon>Araneidae</taxon>
        <taxon>Araneus</taxon>
    </lineage>
</organism>
<name>A0A4Y1ZY95_ARAVE</name>
<feature type="region of interest" description="Disordered" evidence="1">
    <location>
        <begin position="1"/>
        <end position="24"/>
    </location>
</feature>
<keyword evidence="4" id="KW-1185">Reference proteome</keyword>
<proteinExistence type="predicted"/>
<feature type="transmembrane region" description="Helical" evidence="2">
    <location>
        <begin position="82"/>
        <end position="102"/>
    </location>
</feature>
<comment type="caution">
    <text evidence="3">The sequence shown here is derived from an EMBL/GenBank/DDBJ whole genome shotgun (WGS) entry which is preliminary data.</text>
</comment>
<protein>
    <submittedName>
        <fullName evidence="3">Uncharacterized protein</fullName>
    </submittedName>
</protein>
<dbReference type="Proteomes" id="UP000499080">
    <property type="component" value="Unassembled WGS sequence"/>
</dbReference>